<dbReference type="Proteomes" id="UP000003835">
    <property type="component" value="Unassembled WGS sequence"/>
</dbReference>
<accession>B4VT75</accession>
<dbReference type="AlphaFoldDB" id="B4VT75"/>
<evidence type="ECO:0000313" key="2">
    <source>
        <dbReference type="Proteomes" id="UP000003835"/>
    </source>
</evidence>
<gene>
    <name evidence="1" type="ORF">MC7420_806</name>
</gene>
<reference evidence="1 2" key="1">
    <citation type="submission" date="2008-07" db="EMBL/GenBank/DDBJ databases">
        <authorList>
            <person name="Tandeau de Marsac N."/>
            <person name="Ferriera S."/>
            <person name="Johnson J."/>
            <person name="Kravitz S."/>
            <person name="Beeson K."/>
            <person name="Sutton G."/>
            <person name="Rogers Y.-H."/>
            <person name="Friedman R."/>
            <person name="Frazier M."/>
            <person name="Venter J.C."/>
        </authorList>
    </citation>
    <scope>NUCLEOTIDE SEQUENCE [LARGE SCALE GENOMIC DNA]</scope>
    <source>
        <strain evidence="1 2">PCC 7420</strain>
    </source>
</reference>
<sequence length="54" mass="6451">MLQMMQKKEINFLVGLSVKDRKIMEKLRVYPEVQELFRKIGLWSNLIILETLSV</sequence>
<dbReference type="HOGENOM" id="CLU_3042299_0_0_3"/>
<evidence type="ECO:0000313" key="1">
    <source>
        <dbReference type="EMBL" id="EDX74932.1"/>
    </source>
</evidence>
<organism evidence="1 2">
    <name type="scientific">Coleofasciculus chthonoplastes PCC 7420</name>
    <dbReference type="NCBI Taxonomy" id="118168"/>
    <lineage>
        <taxon>Bacteria</taxon>
        <taxon>Bacillati</taxon>
        <taxon>Cyanobacteriota</taxon>
        <taxon>Cyanophyceae</taxon>
        <taxon>Coleofasciculales</taxon>
        <taxon>Coleofasciculaceae</taxon>
        <taxon>Coleofasciculus</taxon>
    </lineage>
</organism>
<name>B4VT75_9CYAN</name>
<dbReference type="EMBL" id="DS989851">
    <property type="protein sequence ID" value="EDX74932.1"/>
    <property type="molecule type" value="Genomic_DNA"/>
</dbReference>
<keyword evidence="2" id="KW-1185">Reference proteome</keyword>
<protein>
    <submittedName>
        <fullName evidence="1">Uncharacterized protein</fullName>
    </submittedName>
</protein>
<proteinExistence type="predicted"/>
<dbReference type="STRING" id="118168.MC7420_806"/>